<reference evidence="5 6" key="2">
    <citation type="submission" date="2008-08" db="EMBL/GenBank/DDBJ databases">
        <authorList>
            <person name="Fulton L."/>
            <person name="Clifton S."/>
            <person name="Fulton B."/>
            <person name="Xu J."/>
            <person name="Minx P."/>
            <person name="Pepin K.H."/>
            <person name="Johnson M."/>
            <person name="Thiruvilangam P."/>
            <person name="Bhonagiri V."/>
            <person name="Nash W.E."/>
            <person name="Mardis E.R."/>
            <person name="Wilson R.K."/>
        </authorList>
    </citation>
    <scope>NUCLEOTIDE SEQUENCE [LARGE SCALE GENOMIC DNA]</scope>
    <source>
        <strain evidence="6">DSM 17135 / JCM 12973 / M2</strain>
    </source>
</reference>
<keyword evidence="3" id="KW-0804">Transcription</keyword>
<dbReference type="Proteomes" id="UP000003452">
    <property type="component" value="Unassembled WGS sequence"/>
</dbReference>
<evidence type="ECO:0000313" key="5">
    <source>
        <dbReference type="EMBL" id="EDY96615.1"/>
    </source>
</evidence>
<comment type="caution">
    <text evidence="5">The sequence shown here is derived from an EMBL/GenBank/DDBJ whole genome shotgun (WGS) entry which is preliminary data.</text>
</comment>
<dbReference type="SMART" id="SM00342">
    <property type="entry name" value="HTH_ARAC"/>
    <property type="match status" value="1"/>
</dbReference>
<sequence length="293" mass="34168">MKKIESISIQQLDNRQFVQNRLKSDILLSANLGFDDTLFKHPSRMDAFAAIFCVSGKAEVQVNLKKYTLESGTMALHVPENIIQINSCENLIIYPFIISSAFIQKLHIETKDLINLYMAAKTVPVFSLQYADIHILEKYYYLMESILQSETGYKDNMTIGLTTSFLYKVYDILVRKLKEKEYVRKVPERCETVFEDFIKELNLFHGTEHSLSFFARRLNFTPNYLSSRVKEYSGRTATEWIEESVILEAKTMLKHTDLTIQEIAYKLNFPTQTFFGKYFKRITGLSPKQYRTS</sequence>
<dbReference type="GO" id="GO:0043565">
    <property type="term" value="F:sequence-specific DNA binding"/>
    <property type="evidence" value="ECO:0007669"/>
    <property type="project" value="InterPro"/>
</dbReference>
<dbReference type="PROSITE" id="PS01124">
    <property type="entry name" value="HTH_ARAC_FAMILY_2"/>
    <property type="match status" value="1"/>
</dbReference>
<organism evidence="5 6">
    <name type="scientific">Phocaeicola plebeius (strain DSM 17135 / JCM 12973 / CCUG 54634 / M2)</name>
    <name type="common">Bacteroides plebeius</name>
    <dbReference type="NCBI Taxonomy" id="484018"/>
    <lineage>
        <taxon>Bacteria</taxon>
        <taxon>Pseudomonadati</taxon>
        <taxon>Bacteroidota</taxon>
        <taxon>Bacteroidia</taxon>
        <taxon>Bacteroidales</taxon>
        <taxon>Bacteroidaceae</taxon>
        <taxon>Phocaeicola</taxon>
    </lineage>
</organism>
<dbReference type="RefSeq" id="WP_007558727.1">
    <property type="nucleotide sequence ID" value="NZ_DS990119.1"/>
</dbReference>
<dbReference type="GO" id="GO:0003700">
    <property type="term" value="F:DNA-binding transcription factor activity"/>
    <property type="evidence" value="ECO:0007669"/>
    <property type="project" value="InterPro"/>
</dbReference>
<gene>
    <name evidence="5" type="ORF">BACPLE_01058</name>
</gene>
<evidence type="ECO:0000256" key="3">
    <source>
        <dbReference type="ARBA" id="ARBA00023163"/>
    </source>
</evidence>
<dbReference type="InterPro" id="IPR018060">
    <property type="entry name" value="HTH_AraC"/>
</dbReference>
<dbReference type="GeneID" id="43183578"/>
<dbReference type="PANTHER" id="PTHR43280">
    <property type="entry name" value="ARAC-FAMILY TRANSCRIPTIONAL REGULATOR"/>
    <property type="match status" value="1"/>
</dbReference>
<feature type="domain" description="HTH araC/xylS-type" evidence="4">
    <location>
        <begin position="188"/>
        <end position="293"/>
    </location>
</feature>
<proteinExistence type="predicted"/>
<dbReference type="PANTHER" id="PTHR43280:SF32">
    <property type="entry name" value="TRANSCRIPTIONAL REGULATORY PROTEIN"/>
    <property type="match status" value="1"/>
</dbReference>
<evidence type="ECO:0000313" key="6">
    <source>
        <dbReference type="Proteomes" id="UP000003452"/>
    </source>
</evidence>
<keyword evidence="2" id="KW-0238">DNA-binding</keyword>
<dbReference type="AlphaFoldDB" id="B5CWG8"/>
<evidence type="ECO:0000256" key="1">
    <source>
        <dbReference type="ARBA" id="ARBA00023015"/>
    </source>
</evidence>
<evidence type="ECO:0000259" key="4">
    <source>
        <dbReference type="PROSITE" id="PS01124"/>
    </source>
</evidence>
<reference evidence="5 6" key="1">
    <citation type="submission" date="2008-08" db="EMBL/GenBank/DDBJ databases">
        <title>Draft genome sequence of Bacteroides plebeius (DSM 17135).</title>
        <authorList>
            <person name="Sudarsanam P."/>
            <person name="Ley R."/>
            <person name="Guruge J."/>
            <person name="Turnbaugh P.J."/>
            <person name="Mahowald M."/>
            <person name="Liep D."/>
            <person name="Gordon J."/>
        </authorList>
    </citation>
    <scope>NUCLEOTIDE SEQUENCE [LARGE SCALE GENOMIC DNA]</scope>
    <source>
        <strain evidence="6">DSM 17135 / JCM 12973 / M2</strain>
    </source>
</reference>
<dbReference type="Gene3D" id="1.10.10.60">
    <property type="entry name" value="Homeodomain-like"/>
    <property type="match status" value="1"/>
</dbReference>
<keyword evidence="1" id="KW-0805">Transcription regulation</keyword>
<dbReference type="EMBL" id="ABQC02000012">
    <property type="protein sequence ID" value="EDY96615.1"/>
    <property type="molecule type" value="Genomic_DNA"/>
</dbReference>
<dbReference type="SUPFAM" id="SSF46689">
    <property type="entry name" value="Homeodomain-like"/>
    <property type="match status" value="1"/>
</dbReference>
<dbReference type="HOGENOM" id="CLU_000445_88_2_10"/>
<dbReference type="eggNOG" id="COG2207">
    <property type="taxonomic scope" value="Bacteria"/>
</dbReference>
<accession>B5CWG8</accession>
<dbReference type="InterPro" id="IPR009057">
    <property type="entry name" value="Homeodomain-like_sf"/>
</dbReference>
<evidence type="ECO:0000256" key="2">
    <source>
        <dbReference type="ARBA" id="ARBA00023125"/>
    </source>
</evidence>
<dbReference type="Pfam" id="PF12833">
    <property type="entry name" value="HTH_18"/>
    <property type="match status" value="1"/>
</dbReference>
<name>B5CWG8_PHOPM</name>
<protein>
    <submittedName>
        <fullName evidence="5">Transcriptional regulator, AraC family</fullName>
    </submittedName>
</protein>
<dbReference type="OrthoDB" id="1372329at2"/>